<sequence length="97" mass="11939">MPNQQRFWRPRTHYLAFVRWYKAAENHRTRFHCKINNNDDKFCNIELWNTEFYEMGRDCIIPIHNILCRFVSGSFKVGQRNARTYMSIIPINRKYHI</sequence>
<keyword evidence="2" id="KW-1185">Reference proteome</keyword>
<reference evidence="1 2" key="1">
    <citation type="submission" date="2015-10" db="EMBL/GenBank/DDBJ databases">
        <title>Genome analyses suggest a sexual origin of heterokaryosis in a supposedly ancient asexual fungus.</title>
        <authorList>
            <person name="Ropars J."/>
            <person name="Sedzielewska K."/>
            <person name="Noel J."/>
            <person name="Charron P."/>
            <person name="Farinelli L."/>
            <person name="Marton T."/>
            <person name="Kruger M."/>
            <person name="Pelin A."/>
            <person name="Brachmann A."/>
            <person name="Corradi N."/>
        </authorList>
    </citation>
    <scope>NUCLEOTIDE SEQUENCE [LARGE SCALE GENOMIC DNA]</scope>
    <source>
        <strain evidence="1 2">A4</strain>
    </source>
</reference>
<name>A0A2I1HW75_9GLOM</name>
<protein>
    <submittedName>
        <fullName evidence="1">Uncharacterized protein</fullName>
    </submittedName>
</protein>
<evidence type="ECO:0000313" key="1">
    <source>
        <dbReference type="EMBL" id="PKY63144.1"/>
    </source>
</evidence>
<dbReference type="AlphaFoldDB" id="A0A2I1HW75"/>
<gene>
    <name evidence="1" type="ORF">RhiirA4_491143</name>
</gene>
<comment type="caution">
    <text evidence="1">The sequence shown here is derived from an EMBL/GenBank/DDBJ whole genome shotgun (WGS) entry which is preliminary data.</text>
</comment>
<proteinExistence type="predicted"/>
<dbReference type="Proteomes" id="UP000234323">
    <property type="component" value="Unassembled WGS sequence"/>
</dbReference>
<organism evidence="1 2">
    <name type="scientific">Rhizophagus irregularis</name>
    <dbReference type="NCBI Taxonomy" id="588596"/>
    <lineage>
        <taxon>Eukaryota</taxon>
        <taxon>Fungi</taxon>
        <taxon>Fungi incertae sedis</taxon>
        <taxon>Mucoromycota</taxon>
        <taxon>Glomeromycotina</taxon>
        <taxon>Glomeromycetes</taxon>
        <taxon>Glomerales</taxon>
        <taxon>Glomeraceae</taxon>
        <taxon>Rhizophagus</taxon>
    </lineage>
</organism>
<dbReference type="EMBL" id="LLXI01009145">
    <property type="protein sequence ID" value="PKY63144.1"/>
    <property type="molecule type" value="Genomic_DNA"/>
</dbReference>
<evidence type="ECO:0000313" key="2">
    <source>
        <dbReference type="Proteomes" id="UP000234323"/>
    </source>
</evidence>
<accession>A0A2I1HW75</accession>